<name>G0W899_NAUDC</name>
<dbReference type="AlphaFoldDB" id="G0W899"/>
<feature type="compositionally biased region" description="Polar residues" evidence="1">
    <location>
        <begin position="466"/>
        <end position="493"/>
    </location>
</feature>
<protein>
    <submittedName>
        <fullName evidence="2">Uncharacterized protein</fullName>
    </submittedName>
</protein>
<dbReference type="KEGG" id="ndi:NDAI_0C03500"/>
<sequence length="548" mass="63960">MVEDSENKQHTPLPFPDPPQYPLSSVQNLTQKEENGSIVNKCKNILSSLFEKTNYPDNNDTDEEDDKIRQLFPDENHDDSYSRRKIDGESQLQYLNVNDSSSSSNTFLTGNDQEITNFLHFPEPKSLPIRMSVNEDINESYLDRIKHLEVSKTKIPYSEPHSKVPGLFETFSLTTLQFKAVSLSTLKKRLENIYTKRKDLCKANKRFLNTLSHWSSSNLAIDTDSMTLIKEIDELFRQDLLFEHKIKEKLNNLTTSLEFVCKRENELIIQKKTLITDMKKYEKMRDKKGDFNQETQFLLEKVITSRRFFDSIKVHFQNAVSVTTRQLFKELAIEYYECCSDLKQHSGAFIENSLVTLERLNSEELMQTLEDLRRRRAHWVWQKLPEEQKKNPRNLENMRNGIYDCNDSLLKNIYKKLPEIYTPVPVASPEEPHLNFLNGYEETNSFISKEKNIGIIEATSPRKESGTTIPKNVENKPSNNAYSPSDKSSSFTKRQLRSKDTKISVLQPRPMTENDINKMRQGDDLPTSEFVQIFKAHKEELNKDPWRT</sequence>
<dbReference type="STRING" id="1071378.G0W899"/>
<dbReference type="RefSeq" id="XP_003669253.1">
    <property type="nucleotide sequence ID" value="XM_003669205.1"/>
</dbReference>
<organism evidence="2 3">
    <name type="scientific">Naumovozyma dairenensis (strain ATCC 10597 / BCRC 20456 / CBS 421 / NBRC 0211 / NRRL Y-12639)</name>
    <name type="common">Saccharomyces dairenensis</name>
    <dbReference type="NCBI Taxonomy" id="1071378"/>
    <lineage>
        <taxon>Eukaryota</taxon>
        <taxon>Fungi</taxon>
        <taxon>Dikarya</taxon>
        <taxon>Ascomycota</taxon>
        <taxon>Saccharomycotina</taxon>
        <taxon>Saccharomycetes</taxon>
        <taxon>Saccharomycetales</taxon>
        <taxon>Saccharomycetaceae</taxon>
        <taxon>Naumovozyma</taxon>
    </lineage>
</organism>
<proteinExistence type="predicted"/>
<gene>
    <name evidence="2" type="primary">NDAI0C03500</name>
    <name evidence="2" type="ordered locus">NDAI_0C03500</name>
</gene>
<accession>G0W899</accession>
<dbReference type="eggNOG" id="ENOG502RZY5">
    <property type="taxonomic scope" value="Eukaryota"/>
</dbReference>
<reference evidence="2 3" key="1">
    <citation type="journal article" date="2011" name="Proc. Natl. Acad. Sci. U.S.A.">
        <title>Evolutionary erosion of yeast sex chromosomes by mating-type switching accidents.</title>
        <authorList>
            <person name="Gordon J.L."/>
            <person name="Armisen D."/>
            <person name="Proux-Wera E."/>
            <person name="Oheigeartaigh S.S."/>
            <person name="Byrne K.P."/>
            <person name="Wolfe K.H."/>
        </authorList>
    </citation>
    <scope>NUCLEOTIDE SEQUENCE [LARGE SCALE GENOMIC DNA]</scope>
    <source>
        <strain evidence="3">ATCC 10597 / BCRC 20456 / CBS 421 / NBRC 0211 / NRRL Y-12639</strain>
    </source>
</reference>
<evidence type="ECO:0000313" key="2">
    <source>
        <dbReference type="EMBL" id="CCD24010.1"/>
    </source>
</evidence>
<evidence type="ECO:0000256" key="1">
    <source>
        <dbReference type="SAM" id="MobiDB-lite"/>
    </source>
</evidence>
<keyword evidence="3" id="KW-1185">Reference proteome</keyword>
<feature type="region of interest" description="Disordered" evidence="1">
    <location>
        <begin position="460"/>
        <end position="501"/>
    </location>
</feature>
<dbReference type="Proteomes" id="UP000000689">
    <property type="component" value="Chromosome 3"/>
</dbReference>
<dbReference type="HOGENOM" id="CLU_497036_0_0_1"/>
<dbReference type="OrthoDB" id="4070295at2759"/>
<feature type="region of interest" description="Disordered" evidence="1">
    <location>
        <begin position="52"/>
        <end position="87"/>
    </location>
</feature>
<feature type="region of interest" description="Disordered" evidence="1">
    <location>
        <begin position="1"/>
        <end position="24"/>
    </location>
</feature>
<evidence type="ECO:0000313" key="3">
    <source>
        <dbReference type="Proteomes" id="UP000000689"/>
    </source>
</evidence>
<dbReference type="EMBL" id="HE580269">
    <property type="protein sequence ID" value="CCD24010.1"/>
    <property type="molecule type" value="Genomic_DNA"/>
</dbReference>
<feature type="compositionally biased region" description="Basic and acidic residues" evidence="1">
    <location>
        <begin position="66"/>
        <end position="87"/>
    </location>
</feature>
<dbReference type="GeneID" id="11494755"/>